<sequence length="309" mass="35007">MQDGRLEVRVGELRRFNRFFTRRIGVLREGLLRSPYSLAEARVLFEVANGEGLTASDLVRDLGLDPGYLSRILARFEARGLLERVPSGADGRRRLLRLTTAGEEAFSQLDRRSREEVAGMLGGIPEKDQRRLLDATRTIRDVLGGDTAPPEPFLLRRPRPGDMGWVVQRHGELYSREYGWDVRFEALVARIVADFVDGHDPERERCWIAETNGNNAGCVFVVRESDEVAKLRLLLVEPGARGTGLGSRLVGECVSFARDRGYDKLVLWTNNVLHSARRIYEEQGFKLVDEEHHHSFGADLVGQNWELEL</sequence>
<dbReference type="SUPFAM" id="SSF46785">
    <property type="entry name" value="Winged helix' DNA-binding domain"/>
    <property type="match status" value="1"/>
</dbReference>
<dbReference type="InterPro" id="IPR016181">
    <property type="entry name" value="Acyl_CoA_acyltransferase"/>
</dbReference>
<evidence type="ECO:0000313" key="4">
    <source>
        <dbReference type="EMBL" id="CAA9450930.1"/>
    </source>
</evidence>
<feature type="domain" description="HTH marR-type" evidence="2">
    <location>
        <begin position="1"/>
        <end position="141"/>
    </location>
</feature>
<dbReference type="InterPro" id="IPR011991">
    <property type="entry name" value="ArsR-like_HTH"/>
</dbReference>
<gene>
    <name evidence="4" type="ORF">AVDCRST_MAG02-898</name>
</gene>
<dbReference type="Pfam" id="PF12802">
    <property type="entry name" value="MarR_2"/>
    <property type="match status" value="1"/>
</dbReference>
<evidence type="ECO:0008006" key="5">
    <source>
        <dbReference type="Google" id="ProtNLM"/>
    </source>
</evidence>
<protein>
    <recommendedName>
        <fullName evidence="5">MarR family transcriptional regulator</fullName>
    </recommendedName>
</protein>
<dbReference type="Pfam" id="PF00583">
    <property type="entry name" value="Acetyltransf_1"/>
    <property type="match status" value="1"/>
</dbReference>
<dbReference type="GO" id="GO:0003700">
    <property type="term" value="F:DNA-binding transcription factor activity"/>
    <property type="evidence" value="ECO:0007669"/>
    <property type="project" value="InterPro"/>
</dbReference>
<dbReference type="Gene3D" id="1.10.10.10">
    <property type="entry name" value="Winged helix-like DNA-binding domain superfamily/Winged helix DNA-binding domain"/>
    <property type="match status" value="1"/>
</dbReference>
<dbReference type="InterPro" id="IPR050769">
    <property type="entry name" value="NAT_camello-type"/>
</dbReference>
<dbReference type="SMART" id="SM00347">
    <property type="entry name" value="HTH_MARR"/>
    <property type="match status" value="1"/>
</dbReference>
<name>A0A6J4QUE7_9ACTN</name>
<dbReference type="EMBL" id="CADCVH010000030">
    <property type="protein sequence ID" value="CAA9450930.1"/>
    <property type="molecule type" value="Genomic_DNA"/>
</dbReference>
<dbReference type="SUPFAM" id="SSF55729">
    <property type="entry name" value="Acyl-CoA N-acyltransferases (Nat)"/>
    <property type="match status" value="1"/>
</dbReference>
<dbReference type="PANTHER" id="PTHR13947">
    <property type="entry name" value="GNAT FAMILY N-ACETYLTRANSFERASE"/>
    <property type="match status" value="1"/>
</dbReference>
<dbReference type="GO" id="GO:0008080">
    <property type="term" value="F:N-acetyltransferase activity"/>
    <property type="evidence" value="ECO:0007669"/>
    <property type="project" value="InterPro"/>
</dbReference>
<organism evidence="4">
    <name type="scientific">uncultured Rubrobacteraceae bacterium</name>
    <dbReference type="NCBI Taxonomy" id="349277"/>
    <lineage>
        <taxon>Bacteria</taxon>
        <taxon>Bacillati</taxon>
        <taxon>Actinomycetota</taxon>
        <taxon>Rubrobacteria</taxon>
        <taxon>Rubrobacterales</taxon>
        <taxon>Rubrobacteraceae</taxon>
        <taxon>environmental samples</taxon>
    </lineage>
</organism>
<proteinExistence type="predicted"/>
<evidence type="ECO:0000259" key="2">
    <source>
        <dbReference type="PROSITE" id="PS50995"/>
    </source>
</evidence>
<evidence type="ECO:0000256" key="1">
    <source>
        <dbReference type="ARBA" id="ARBA00022679"/>
    </source>
</evidence>
<keyword evidence="1" id="KW-0808">Transferase</keyword>
<dbReference type="InterPro" id="IPR036388">
    <property type="entry name" value="WH-like_DNA-bd_sf"/>
</dbReference>
<accession>A0A6J4QUE7</accession>
<dbReference type="PANTHER" id="PTHR13947:SF37">
    <property type="entry name" value="LD18367P"/>
    <property type="match status" value="1"/>
</dbReference>
<dbReference type="InterPro" id="IPR036390">
    <property type="entry name" value="WH_DNA-bd_sf"/>
</dbReference>
<dbReference type="InterPro" id="IPR000182">
    <property type="entry name" value="GNAT_dom"/>
</dbReference>
<dbReference type="InterPro" id="IPR000835">
    <property type="entry name" value="HTH_MarR-typ"/>
</dbReference>
<dbReference type="AlphaFoldDB" id="A0A6J4QUE7"/>
<evidence type="ECO:0000259" key="3">
    <source>
        <dbReference type="PROSITE" id="PS51186"/>
    </source>
</evidence>
<dbReference type="CDD" id="cd04301">
    <property type="entry name" value="NAT_SF"/>
    <property type="match status" value="1"/>
</dbReference>
<feature type="domain" description="N-acetyltransferase" evidence="3">
    <location>
        <begin position="166"/>
        <end position="306"/>
    </location>
</feature>
<dbReference type="Gene3D" id="3.40.630.30">
    <property type="match status" value="1"/>
</dbReference>
<dbReference type="PROSITE" id="PS50995">
    <property type="entry name" value="HTH_MARR_2"/>
    <property type="match status" value="1"/>
</dbReference>
<dbReference type="CDD" id="cd00090">
    <property type="entry name" value="HTH_ARSR"/>
    <property type="match status" value="1"/>
</dbReference>
<reference evidence="4" key="1">
    <citation type="submission" date="2020-02" db="EMBL/GenBank/DDBJ databases">
        <authorList>
            <person name="Meier V. D."/>
        </authorList>
    </citation>
    <scope>NUCLEOTIDE SEQUENCE</scope>
    <source>
        <strain evidence="4">AVDCRST_MAG02</strain>
    </source>
</reference>
<dbReference type="PROSITE" id="PS51186">
    <property type="entry name" value="GNAT"/>
    <property type="match status" value="1"/>
</dbReference>